<name>R8BIG8_PHAM7</name>
<dbReference type="HOGENOM" id="CLU_082752_1_0_1"/>
<evidence type="ECO:0000313" key="5">
    <source>
        <dbReference type="EMBL" id="EON99106.1"/>
    </source>
</evidence>
<dbReference type="GeneID" id="19325866"/>
<dbReference type="KEGG" id="tmn:UCRPA7_5323"/>
<protein>
    <submittedName>
        <fullName evidence="5">Putative autophagy protein 16 protein</fullName>
    </submittedName>
</protein>
<keyword evidence="2" id="KW-0175">Coiled coil</keyword>
<dbReference type="Pfam" id="PF08614">
    <property type="entry name" value="ATG16"/>
    <property type="match status" value="1"/>
</dbReference>
<evidence type="ECO:0000259" key="4">
    <source>
        <dbReference type="Pfam" id="PF08614"/>
    </source>
</evidence>
<evidence type="ECO:0000256" key="3">
    <source>
        <dbReference type="SAM" id="MobiDB-lite"/>
    </source>
</evidence>
<gene>
    <name evidence="5" type="ORF">UCRPA7_5323</name>
</gene>
<reference evidence="6" key="1">
    <citation type="journal article" date="2013" name="Genome Announc.">
        <title>Draft genome sequence of the ascomycete Phaeoacremonium aleophilum strain UCR-PA7, a causal agent of the esca disease complex in grapevines.</title>
        <authorList>
            <person name="Blanco-Ulate B."/>
            <person name="Rolshausen P."/>
            <person name="Cantu D."/>
        </authorList>
    </citation>
    <scope>NUCLEOTIDE SEQUENCE [LARGE SCALE GENOMIC DNA]</scope>
    <source>
        <strain evidence="6">UCR-PA7</strain>
    </source>
</reference>
<keyword evidence="6" id="KW-1185">Reference proteome</keyword>
<dbReference type="EMBL" id="KB933178">
    <property type="protein sequence ID" value="EON99106.1"/>
    <property type="molecule type" value="Genomic_DNA"/>
</dbReference>
<feature type="compositionally biased region" description="Low complexity" evidence="3">
    <location>
        <begin position="56"/>
        <end position="72"/>
    </location>
</feature>
<evidence type="ECO:0000256" key="1">
    <source>
        <dbReference type="ARBA" id="ARBA00005331"/>
    </source>
</evidence>
<dbReference type="AlphaFoldDB" id="R8BIG8"/>
<sequence length="205" mass="23075">MPPSWRDEYLSSLREAEKNNPVNRDLVLACSQLNDRIAALEAEKAAWQASSPLTSTPTTKDTGAGGKAAATDADPGVARLRLDLAEALRAKGQLESRLRKAEEERDQLRSGKTTDNRAIREMTAERNTLRVKLRDKEEELRGKTKLLEDLQDEVLALNLQLNVAEQQKAKVQAENKQLVDRWMKRMGQEAEAMNLANEPLFAKRR</sequence>
<organism evidence="5 6">
    <name type="scientific">Phaeoacremonium minimum (strain UCR-PA7)</name>
    <name type="common">Esca disease fungus</name>
    <name type="synonym">Togninia minima</name>
    <dbReference type="NCBI Taxonomy" id="1286976"/>
    <lineage>
        <taxon>Eukaryota</taxon>
        <taxon>Fungi</taxon>
        <taxon>Dikarya</taxon>
        <taxon>Ascomycota</taxon>
        <taxon>Pezizomycotina</taxon>
        <taxon>Sordariomycetes</taxon>
        <taxon>Sordariomycetidae</taxon>
        <taxon>Togniniales</taxon>
        <taxon>Togniniaceae</taxon>
        <taxon>Phaeoacremonium</taxon>
    </lineage>
</organism>
<feature type="coiled-coil region" evidence="2">
    <location>
        <begin position="77"/>
        <end position="181"/>
    </location>
</feature>
<dbReference type="OrthoDB" id="8949486at2759"/>
<evidence type="ECO:0000313" key="6">
    <source>
        <dbReference type="Proteomes" id="UP000014074"/>
    </source>
</evidence>
<dbReference type="CDD" id="cd22887">
    <property type="entry name" value="Atg16_CCD"/>
    <property type="match status" value="1"/>
</dbReference>
<dbReference type="eggNOG" id="ENOG502S5CU">
    <property type="taxonomic scope" value="Eukaryota"/>
</dbReference>
<accession>R8BIG8</accession>
<dbReference type="InterPro" id="IPR013923">
    <property type="entry name" value="Autophagy-rel_prot_16_dom"/>
</dbReference>
<dbReference type="RefSeq" id="XP_007916061.1">
    <property type="nucleotide sequence ID" value="XM_007917870.1"/>
</dbReference>
<evidence type="ECO:0000256" key="2">
    <source>
        <dbReference type="SAM" id="Coils"/>
    </source>
</evidence>
<feature type="region of interest" description="Disordered" evidence="3">
    <location>
        <begin position="45"/>
        <end position="72"/>
    </location>
</feature>
<dbReference type="Proteomes" id="UP000014074">
    <property type="component" value="Unassembled WGS sequence"/>
</dbReference>
<feature type="domain" description="Autophagy-related protein 16" evidence="4">
    <location>
        <begin position="8"/>
        <end position="194"/>
    </location>
</feature>
<proteinExistence type="inferred from homology"/>
<dbReference type="Gene3D" id="1.20.5.170">
    <property type="match status" value="1"/>
</dbReference>
<comment type="similarity">
    <text evidence="1">Belongs to the ATG16 family.</text>
</comment>